<sequence length="343" mass="36085">MKTVHSPLHAGHAGQLELTAGRLLPGFEVPERAEIIKARIEAVGLGPILAPTAQTLDVATRVHRPDYVDFLARAWDLWIAAGYEGPALPFVWPTRGLRDDLRPDKITALLGYYSFDGGSAFVAGTWGAIESSYAAALTAADLVASGERGAYALCRPPGHHAGVRAAGGYCYLNNAACAATRLRDAGAARVAILDVDFHHGNGTQEIFWTRGDVAVVNLHGDPATEYPYFLGAADERGVGPGEGFNLNLPMAAGADWAIWGEALTTGLSAIRAWGVDALVVSLGVDTWEGDPISHFRLKTSDYPRIGAAIAALGLPTVFVQEGGYAVAAIGDNAVGVLEGFEGR</sequence>
<dbReference type="OrthoDB" id="9808367at2"/>
<dbReference type="InterPro" id="IPR023801">
    <property type="entry name" value="His_deacetylse_dom"/>
</dbReference>
<dbReference type="InterPro" id="IPR037138">
    <property type="entry name" value="His_deacetylse_dom_sf"/>
</dbReference>
<evidence type="ECO:0000256" key="1">
    <source>
        <dbReference type="ARBA" id="ARBA00001947"/>
    </source>
</evidence>
<feature type="domain" description="Histone deacetylase" evidence="6">
    <location>
        <begin position="28"/>
        <end position="337"/>
    </location>
</feature>
<dbReference type="EMBL" id="SJFN01000013">
    <property type="protein sequence ID" value="TBW38006.1"/>
    <property type="molecule type" value="Genomic_DNA"/>
</dbReference>
<evidence type="ECO:0000256" key="3">
    <source>
        <dbReference type="ARBA" id="ARBA00022723"/>
    </source>
</evidence>
<keyword evidence="4" id="KW-0378">Hydrolase</keyword>
<accession>A0A4Q9VQB7</accession>
<comment type="similarity">
    <text evidence="2">Belongs to the histone deacetylase family.</text>
</comment>
<evidence type="ECO:0000259" key="6">
    <source>
        <dbReference type="Pfam" id="PF00850"/>
    </source>
</evidence>
<dbReference type="GO" id="GO:0040029">
    <property type="term" value="P:epigenetic regulation of gene expression"/>
    <property type="evidence" value="ECO:0007669"/>
    <property type="project" value="TreeGrafter"/>
</dbReference>
<comment type="cofactor">
    <cofactor evidence="1">
        <name>Zn(2+)</name>
        <dbReference type="ChEBI" id="CHEBI:29105"/>
    </cofactor>
</comment>
<gene>
    <name evidence="7" type="ORF">EYW49_10380</name>
</gene>
<keyword evidence="8" id="KW-1185">Reference proteome</keyword>
<dbReference type="CDD" id="cd10001">
    <property type="entry name" value="HDAC_classII_APAH"/>
    <property type="match status" value="1"/>
</dbReference>
<evidence type="ECO:0000313" key="7">
    <source>
        <dbReference type="EMBL" id="TBW38006.1"/>
    </source>
</evidence>
<evidence type="ECO:0000256" key="4">
    <source>
        <dbReference type="ARBA" id="ARBA00022801"/>
    </source>
</evidence>
<protein>
    <submittedName>
        <fullName evidence="7">Histone deacetylase family protein</fullName>
    </submittedName>
</protein>
<comment type="caution">
    <text evidence="7">The sequence shown here is derived from an EMBL/GenBank/DDBJ whole genome shotgun (WGS) entry which is preliminary data.</text>
</comment>
<dbReference type="PRINTS" id="PR01270">
    <property type="entry name" value="HDASUPER"/>
</dbReference>
<dbReference type="SUPFAM" id="SSF52768">
    <property type="entry name" value="Arginase/deacetylase"/>
    <property type="match status" value="1"/>
</dbReference>
<evidence type="ECO:0000256" key="2">
    <source>
        <dbReference type="ARBA" id="ARBA00005947"/>
    </source>
</evidence>
<dbReference type="GO" id="GO:0004407">
    <property type="term" value="F:histone deacetylase activity"/>
    <property type="evidence" value="ECO:0007669"/>
    <property type="project" value="TreeGrafter"/>
</dbReference>
<dbReference type="Gene3D" id="3.40.800.20">
    <property type="entry name" value="Histone deacetylase domain"/>
    <property type="match status" value="1"/>
</dbReference>
<keyword evidence="3" id="KW-0479">Metal-binding</keyword>
<dbReference type="Proteomes" id="UP000292781">
    <property type="component" value="Unassembled WGS sequence"/>
</dbReference>
<dbReference type="PANTHER" id="PTHR10625:SF17">
    <property type="entry name" value="HISTONE DEACETYLASE 8"/>
    <property type="match status" value="1"/>
</dbReference>
<evidence type="ECO:0000313" key="8">
    <source>
        <dbReference type="Proteomes" id="UP000292781"/>
    </source>
</evidence>
<dbReference type="GO" id="GO:0016787">
    <property type="term" value="F:hydrolase activity"/>
    <property type="evidence" value="ECO:0007669"/>
    <property type="project" value="UniProtKB-KW"/>
</dbReference>
<dbReference type="AlphaFoldDB" id="A0A4Q9VQB7"/>
<proteinExistence type="inferred from homology"/>
<evidence type="ECO:0000256" key="5">
    <source>
        <dbReference type="ARBA" id="ARBA00022833"/>
    </source>
</evidence>
<dbReference type="PANTHER" id="PTHR10625">
    <property type="entry name" value="HISTONE DEACETYLASE HDAC1-RELATED"/>
    <property type="match status" value="1"/>
</dbReference>
<dbReference type="GO" id="GO:0046872">
    <property type="term" value="F:metal ion binding"/>
    <property type="evidence" value="ECO:0007669"/>
    <property type="project" value="UniProtKB-KW"/>
</dbReference>
<dbReference type="InterPro" id="IPR023696">
    <property type="entry name" value="Ureohydrolase_dom_sf"/>
</dbReference>
<keyword evidence="5" id="KW-0862">Zinc</keyword>
<dbReference type="RefSeq" id="WP_131309296.1">
    <property type="nucleotide sequence ID" value="NZ_SJFN01000013.1"/>
</dbReference>
<reference evidence="7 8" key="1">
    <citation type="submission" date="2019-02" db="EMBL/GenBank/DDBJ databases">
        <title>Siculibacillus lacustris gen. nov., sp. nov., a new rosette-forming bacterium isolated from a freshwater crater lake (Lake St. Ana, Romania).</title>
        <authorList>
            <person name="Felfoldi T."/>
            <person name="Marton Z."/>
            <person name="Szabo A."/>
            <person name="Mentes A."/>
            <person name="Boka K."/>
            <person name="Marialigeti K."/>
            <person name="Mathe I."/>
            <person name="Koncz M."/>
            <person name="Schumann P."/>
            <person name="Toth E."/>
        </authorList>
    </citation>
    <scope>NUCLEOTIDE SEQUENCE [LARGE SCALE GENOMIC DNA]</scope>
    <source>
        <strain evidence="7 8">SA-279</strain>
    </source>
</reference>
<dbReference type="Pfam" id="PF00850">
    <property type="entry name" value="Hist_deacetyl"/>
    <property type="match status" value="1"/>
</dbReference>
<dbReference type="InterPro" id="IPR000286">
    <property type="entry name" value="HDACs"/>
</dbReference>
<organism evidence="7 8">
    <name type="scientific">Siculibacillus lacustris</name>
    <dbReference type="NCBI Taxonomy" id="1549641"/>
    <lineage>
        <taxon>Bacteria</taxon>
        <taxon>Pseudomonadati</taxon>
        <taxon>Pseudomonadota</taxon>
        <taxon>Alphaproteobacteria</taxon>
        <taxon>Hyphomicrobiales</taxon>
        <taxon>Ancalomicrobiaceae</taxon>
        <taxon>Siculibacillus</taxon>
    </lineage>
</organism>
<name>A0A4Q9VQB7_9HYPH</name>